<keyword evidence="3" id="KW-0378">Hydrolase</keyword>
<evidence type="ECO:0000256" key="4">
    <source>
        <dbReference type="ARBA" id="ARBA00022833"/>
    </source>
</evidence>
<dbReference type="AlphaFoldDB" id="A0A0K1EHM2"/>
<accession>A0A0K1EHM2</accession>
<reference evidence="7 8" key="1">
    <citation type="submission" date="2015-07" db="EMBL/GenBank/DDBJ databases">
        <title>Genome analysis of myxobacterium Chondromyces crocatus Cm c5 reveals a high potential for natural compound synthesis and the genetic basis for the loss of fruiting body formation.</title>
        <authorList>
            <person name="Zaburannyi N."/>
            <person name="Bunk B."/>
            <person name="Maier J."/>
            <person name="Overmann J."/>
            <person name="Mueller R."/>
        </authorList>
    </citation>
    <scope>NUCLEOTIDE SEQUENCE [LARGE SCALE GENOMIC DNA]</scope>
    <source>
        <strain evidence="7 8">Cm c5</strain>
    </source>
</reference>
<keyword evidence="2" id="KW-0479">Metal-binding</keyword>
<dbReference type="EMBL" id="CP012159">
    <property type="protein sequence ID" value="AKT40073.1"/>
    <property type="molecule type" value="Genomic_DNA"/>
</dbReference>
<sequence>MLRGAVDVTALVFLREGGARFKLDAAVVRVMGGRAQHDPHALEAGGVLVGRHIRGSRDVVVDLVTEPMPGDRQSRYSFHRSQKPHQRFLDEIWRTSRKTCVYLGEWHTHPERHPSPSSVDLADWRKRLVKDQVDSESMFFVIVGQVETAAWEGFRGTGRLARLEAVQHAPT</sequence>
<proteinExistence type="predicted"/>
<dbReference type="KEGG" id="ccro:CMC5_042260"/>
<dbReference type="Pfam" id="PF14464">
    <property type="entry name" value="Prok-JAB"/>
    <property type="match status" value="1"/>
</dbReference>
<feature type="domain" description="JAB" evidence="6">
    <location>
        <begin position="26"/>
        <end position="151"/>
    </location>
</feature>
<protein>
    <recommendedName>
        <fullName evidence="6">JAB domain-containing protein</fullName>
    </recommendedName>
</protein>
<evidence type="ECO:0000256" key="3">
    <source>
        <dbReference type="ARBA" id="ARBA00022801"/>
    </source>
</evidence>
<keyword evidence="4" id="KW-0862">Zinc</keyword>
<evidence type="ECO:0000259" key="6">
    <source>
        <dbReference type="Pfam" id="PF14464"/>
    </source>
</evidence>
<gene>
    <name evidence="7" type="ORF">CMC5_042260</name>
</gene>
<keyword evidence="5" id="KW-0482">Metalloprotease</keyword>
<dbReference type="Proteomes" id="UP000067626">
    <property type="component" value="Chromosome"/>
</dbReference>
<name>A0A0K1EHM2_CHOCO</name>
<organism evidence="7 8">
    <name type="scientific">Chondromyces crocatus</name>
    <dbReference type="NCBI Taxonomy" id="52"/>
    <lineage>
        <taxon>Bacteria</taxon>
        <taxon>Pseudomonadati</taxon>
        <taxon>Myxococcota</taxon>
        <taxon>Polyangia</taxon>
        <taxon>Polyangiales</taxon>
        <taxon>Polyangiaceae</taxon>
        <taxon>Chondromyces</taxon>
    </lineage>
</organism>
<keyword evidence="1" id="KW-0645">Protease</keyword>
<evidence type="ECO:0000256" key="2">
    <source>
        <dbReference type="ARBA" id="ARBA00022723"/>
    </source>
</evidence>
<keyword evidence="8" id="KW-1185">Reference proteome</keyword>
<dbReference type="SUPFAM" id="SSF102712">
    <property type="entry name" value="JAB1/MPN domain"/>
    <property type="match status" value="1"/>
</dbReference>
<dbReference type="STRING" id="52.CMC5_042260"/>
<evidence type="ECO:0000313" key="7">
    <source>
        <dbReference type="EMBL" id="AKT40073.1"/>
    </source>
</evidence>
<dbReference type="GO" id="GO:0008237">
    <property type="term" value="F:metallopeptidase activity"/>
    <property type="evidence" value="ECO:0007669"/>
    <property type="project" value="UniProtKB-KW"/>
</dbReference>
<dbReference type="PATRIC" id="fig|52.7.peg.4649"/>
<dbReference type="InterPro" id="IPR028090">
    <property type="entry name" value="JAB_dom_prok"/>
</dbReference>
<evidence type="ECO:0000313" key="8">
    <source>
        <dbReference type="Proteomes" id="UP000067626"/>
    </source>
</evidence>
<dbReference type="Gene3D" id="3.40.140.10">
    <property type="entry name" value="Cytidine Deaminase, domain 2"/>
    <property type="match status" value="1"/>
</dbReference>
<evidence type="ECO:0000256" key="5">
    <source>
        <dbReference type="ARBA" id="ARBA00023049"/>
    </source>
</evidence>
<dbReference type="GO" id="GO:0006508">
    <property type="term" value="P:proteolysis"/>
    <property type="evidence" value="ECO:0007669"/>
    <property type="project" value="UniProtKB-KW"/>
</dbReference>
<dbReference type="GO" id="GO:0046872">
    <property type="term" value="F:metal ion binding"/>
    <property type="evidence" value="ECO:0007669"/>
    <property type="project" value="UniProtKB-KW"/>
</dbReference>
<evidence type="ECO:0000256" key="1">
    <source>
        <dbReference type="ARBA" id="ARBA00022670"/>
    </source>
</evidence>